<sequence length="279" mass="29797">MPSSRRAGQRGQPREAHSFLEGPAFGPDGNLYVADIPFGRIFRVTPGGQVELAVQYEGEPTGMKILANGLARVTDQLRGLIQIDFKTGEVAAVAPRRYAEGYRGLNDLCIGQSGEVYFTETGFSDMSDPTGRVYRLDPDMTQHVLIRNGPGPNGVVLSPDENTLYVGMTRANSIWRCPLMVDGGSTKVSAFITLSGGQGPDGIAIDESGGLAVAHVGLGVVWVFDAKGEPVLRIESPVGDLTTNLAFGGPDRRTLFITEAHSGSILAARVDIPGLARRW</sequence>
<evidence type="ECO:0000259" key="2">
    <source>
        <dbReference type="Pfam" id="PF08450"/>
    </source>
</evidence>
<dbReference type="Pfam" id="PF08450">
    <property type="entry name" value="SGL"/>
    <property type="match status" value="1"/>
</dbReference>
<dbReference type="EMBL" id="BAABFO010000005">
    <property type="protein sequence ID" value="GAA4328647.1"/>
    <property type="molecule type" value="Genomic_DNA"/>
</dbReference>
<dbReference type="PANTHER" id="PTHR47572:SF5">
    <property type="entry name" value="BLR2277 PROTEIN"/>
    <property type="match status" value="1"/>
</dbReference>
<comment type="caution">
    <text evidence="3">The sequence shown here is derived from an EMBL/GenBank/DDBJ whole genome shotgun (WGS) entry which is preliminary data.</text>
</comment>
<organism evidence="3 4">
    <name type="scientific">Pigmentiphaga soli</name>
    <dbReference type="NCBI Taxonomy" id="1007095"/>
    <lineage>
        <taxon>Bacteria</taxon>
        <taxon>Pseudomonadati</taxon>
        <taxon>Pseudomonadota</taxon>
        <taxon>Betaproteobacteria</taxon>
        <taxon>Burkholderiales</taxon>
        <taxon>Alcaligenaceae</taxon>
        <taxon>Pigmentiphaga</taxon>
    </lineage>
</organism>
<dbReference type="PRINTS" id="PR01790">
    <property type="entry name" value="SMP30FAMILY"/>
</dbReference>
<dbReference type="InterPro" id="IPR013658">
    <property type="entry name" value="SGL"/>
</dbReference>
<evidence type="ECO:0000313" key="4">
    <source>
        <dbReference type="Proteomes" id="UP001501671"/>
    </source>
</evidence>
<dbReference type="InterPro" id="IPR011042">
    <property type="entry name" value="6-blade_b-propeller_TolB-like"/>
</dbReference>
<accession>A0ABP8GQZ3</accession>
<evidence type="ECO:0000256" key="1">
    <source>
        <dbReference type="SAM" id="MobiDB-lite"/>
    </source>
</evidence>
<dbReference type="InterPro" id="IPR051262">
    <property type="entry name" value="SMP-30/CGR1_Lactonase"/>
</dbReference>
<dbReference type="PANTHER" id="PTHR47572">
    <property type="entry name" value="LIPOPROTEIN-RELATED"/>
    <property type="match status" value="1"/>
</dbReference>
<dbReference type="SUPFAM" id="SSF63829">
    <property type="entry name" value="Calcium-dependent phosphotriesterase"/>
    <property type="match status" value="1"/>
</dbReference>
<feature type="region of interest" description="Disordered" evidence="1">
    <location>
        <begin position="1"/>
        <end position="22"/>
    </location>
</feature>
<gene>
    <name evidence="3" type="ORF">GCM10023144_14640</name>
</gene>
<feature type="domain" description="SMP-30/Gluconolactonase/LRE-like region" evidence="2">
    <location>
        <begin position="21"/>
        <end position="261"/>
    </location>
</feature>
<evidence type="ECO:0000313" key="3">
    <source>
        <dbReference type="EMBL" id="GAA4328647.1"/>
    </source>
</evidence>
<name>A0ABP8GQZ3_9BURK</name>
<reference evidence="4" key="1">
    <citation type="journal article" date="2019" name="Int. J. Syst. Evol. Microbiol.">
        <title>The Global Catalogue of Microorganisms (GCM) 10K type strain sequencing project: providing services to taxonomists for standard genome sequencing and annotation.</title>
        <authorList>
            <consortium name="The Broad Institute Genomics Platform"/>
            <consortium name="The Broad Institute Genome Sequencing Center for Infectious Disease"/>
            <person name="Wu L."/>
            <person name="Ma J."/>
        </authorList>
    </citation>
    <scope>NUCLEOTIDE SEQUENCE [LARGE SCALE GENOMIC DNA]</scope>
    <source>
        <strain evidence="4">JCM 17666</strain>
    </source>
</reference>
<dbReference type="Proteomes" id="UP001501671">
    <property type="component" value="Unassembled WGS sequence"/>
</dbReference>
<protein>
    <submittedName>
        <fullName evidence="3">SMP-30/gluconolactonase/LRE family protein</fullName>
    </submittedName>
</protein>
<proteinExistence type="predicted"/>
<dbReference type="InterPro" id="IPR005511">
    <property type="entry name" value="SMP-30"/>
</dbReference>
<keyword evidence="4" id="KW-1185">Reference proteome</keyword>
<dbReference type="Gene3D" id="2.120.10.30">
    <property type="entry name" value="TolB, C-terminal domain"/>
    <property type="match status" value="1"/>
</dbReference>